<proteinExistence type="predicted"/>
<organism evidence="5 6">
    <name type="scientific">Hoylesella saccharolytica F0055</name>
    <dbReference type="NCBI Taxonomy" id="1127699"/>
    <lineage>
        <taxon>Bacteria</taxon>
        <taxon>Pseudomonadati</taxon>
        <taxon>Bacteroidota</taxon>
        <taxon>Bacteroidia</taxon>
        <taxon>Bacteroidales</taxon>
        <taxon>Prevotellaceae</taxon>
        <taxon>Hoylesella</taxon>
    </lineage>
</organism>
<dbReference type="InterPro" id="IPR032675">
    <property type="entry name" value="LRR_dom_sf"/>
</dbReference>
<dbReference type="HOGENOM" id="CLU_590330_0_0_10"/>
<feature type="domain" description="DUF6383" evidence="4">
    <location>
        <begin position="393"/>
        <end position="452"/>
    </location>
</feature>
<dbReference type="InterPro" id="IPR001611">
    <property type="entry name" value="Leu-rich_rpt"/>
</dbReference>
<dbReference type="PROSITE" id="PS51450">
    <property type="entry name" value="LRR"/>
    <property type="match status" value="1"/>
</dbReference>
<dbReference type="Gene3D" id="3.80.10.10">
    <property type="entry name" value="Ribonuclease Inhibitor"/>
    <property type="match status" value="1"/>
</dbReference>
<protein>
    <submittedName>
        <fullName evidence="5">Leucine Rich repeat-containing domain protein</fullName>
    </submittedName>
</protein>
<dbReference type="OrthoDB" id="1099399at2"/>
<name>L1N706_9BACT</name>
<dbReference type="AlphaFoldDB" id="L1N706"/>
<dbReference type="Pfam" id="PF19910">
    <property type="entry name" value="DUF6383"/>
    <property type="match status" value="1"/>
</dbReference>
<evidence type="ECO:0000313" key="6">
    <source>
        <dbReference type="Proteomes" id="UP000010433"/>
    </source>
</evidence>
<keyword evidence="1" id="KW-0433">Leucine-rich repeat</keyword>
<dbReference type="EMBL" id="AMEP01000105">
    <property type="protein sequence ID" value="EKX99125.1"/>
    <property type="molecule type" value="Genomic_DNA"/>
</dbReference>
<feature type="signal peptide" evidence="3">
    <location>
        <begin position="1"/>
        <end position="21"/>
    </location>
</feature>
<sequence length="463" mass="49946">MKRQLLTLMCMVFGIAMQAQTTPNITLKVGVDGKQRELSFVVATPNTKLNIDWGDGTPVETEVISNDNEYQKSTPVYGIPVGTGDIKIYGDEITYFYCGSKQADAKVTALDVSNAPKLKWLFAGTNSLTQLDVSHNPNLLTLAISNNQITDINLTNNTQLTFIEMISNQLSAIDLSHNRLLKKLQIQSNKLTSIDLSANTLLKSIYLMGNQLTAVTFGNITEKGVYISVSNNRLTSLDLTMVPGVSTGAVFAANNMLTEIKCGDVKNLNVSGNQLTFATLPTGIKVNTYNYAPQQNMRIQRDIELNEVLDLSSQTNLKGITNTPQTTKFTWKTATGETLTPGTDYTEDNGKFTFIKAQADSVYAVLSSPAFPKFVGTQVFKTTKLAVAITTGINDVTSSSVSITAGNGQLTVSGLSNGASVTVYDVAGNLIATRKANVSTVTFALPRGLYLVKAAELVQKVSL</sequence>
<dbReference type="PANTHER" id="PTHR45617">
    <property type="entry name" value="LEUCINE RICH REPEAT FAMILY PROTEIN"/>
    <property type="match status" value="1"/>
</dbReference>
<dbReference type="SUPFAM" id="SSF52058">
    <property type="entry name" value="L domain-like"/>
    <property type="match status" value="1"/>
</dbReference>
<dbReference type="RefSeq" id="WP_009163129.1">
    <property type="nucleotide sequence ID" value="NZ_KB291007.1"/>
</dbReference>
<reference evidence="5 6" key="1">
    <citation type="submission" date="2012-05" db="EMBL/GenBank/DDBJ databases">
        <authorList>
            <person name="Weinstock G."/>
            <person name="Sodergren E."/>
            <person name="Lobos E.A."/>
            <person name="Fulton L."/>
            <person name="Fulton R."/>
            <person name="Courtney L."/>
            <person name="Fronick C."/>
            <person name="O'Laughlin M."/>
            <person name="Godfrey J."/>
            <person name="Wilson R.M."/>
            <person name="Miner T."/>
            <person name="Farmer C."/>
            <person name="Delehaunty K."/>
            <person name="Cordes M."/>
            <person name="Minx P."/>
            <person name="Tomlinson C."/>
            <person name="Chen J."/>
            <person name="Wollam A."/>
            <person name="Pepin K.H."/>
            <person name="Bhonagiri V."/>
            <person name="Zhang X."/>
            <person name="Suruliraj S."/>
            <person name="Warren W."/>
            <person name="Mitreva M."/>
            <person name="Mardis E.R."/>
            <person name="Wilson R.K."/>
        </authorList>
    </citation>
    <scope>NUCLEOTIDE SEQUENCE [LARGE SCALE GENOMIC DNA]</scope>
    <source>
        <strain evidence="5 6">F0055</strain>
    </source>
</reference>
<evidence type="ECO:0000256" key="2">
    <source>
        <dbReference type="ARBA" id="ARBA00022737"/>
    </source>
</evidence>
<feature type="chain" id="PRO_5003954208" evidence="3">
    <location>
        <begin position="22"/>
        <end position="463"/>
    </location>
</feature>
<dbReference type="InterPro" id="IPR045963">
    <property type="entry name" value="DUF6383"/>
</dbReference>
<evidence type="ECO:0000256" key="3">
    <source>
        <dbReference type="SAM" id="SignalP"/>
    </source>
</evidence>
<dbReference type="PATRIC" id="fig|1127699.3.peg.1678"/>
<dbReference type="PANTHER" id="PTHR45617:SF165">
    <property type="entry name" value="COMMON DPR-INTERACTING PROTEIN-RELATED"/>
    <property type="match status" value="1"/>
</dbReference>
<comment type="caution">
    <text evidence="5">The sequence shown here is derived from an EMBL/GenBank/DDBJ whole genome shotgun (WGS) entry which is preliminary data.</text>
</comment>
<evidence type="ECO:0000259" key="4">
    <source>
        <dbReference type="Pfam" id="PF19910"/>
    </source>
</evidence>
<accession>L1N706</accession>
<dbReference type="STRING" id="1127699.HMPREF9151_01819"/>
<dbReference type="Proteomes" id="UP000010433">
    <property type="component" value="Unassembled WGS sequence"/>
</dbReference>
<gene>
    <name evidence="5" type="ORF">HMPREF9151_01819</name>
</gene>
<evidence type="ECO:0000313" key="5">
    <source>
        <dbReference type="EMBL" id="EKX99125.1"/>
    </source>
</evidence>
<keyword evidence="2" id="KW-0677">Repeat</keyword>
<keyword evidence="3" id="KW-0732">Signal</keyword>
<evidence type="ECO:0000256" key="1">
    <source>
        <dbReference type="ARBA" id="ARBA00022614"/>
    </source>
</evidence>
<keyword evidence="6" id="KW-1185">Reference proteome</keyword>